<evidence type="ECO:0000313" key="3">
    <source>
        <dbReference type="Proteomes" id="UP000240357"/>
    </source>
</evidence>
<dbReference type="OrthoDB" id="838162at2"/>
<reference evidence="2 3" key="1">
    <citation type="submission" date="2018-03" db="EMBL/GenBank/DDBJ databases">
        <title>Adhaeribacter sp. HMF7605 Genome sequencing and assembly.</title>
        <authorList>
            <person name="Kang H."/>
            <person name="Kang J."/>
            <person name="Cha I."/>
            <person name="Kim H."/>
            <person name="Joh K."/>
        </authorList>
    </citation>
    <scope>NUCLEOTIDE SEQUENCE [LARGE SCALE GENOMIC DNA]</scope>
    <source>
        <strain evidence="2 3">HMF7605</strain>
    </source>
</reference>
<keyword evidence="1" id="KW-0812">Transmembrane</keyword>
<keyword evidence="3" id="KW-1185">Reference proteome</keyword>
<sequence>MIKLLQYRALFMSILFGLFGNALSKLLVIDEMTWYYTALASLIGLVVNLLVSFLLKGKWTTRMKNIVKIVCVLFFLGLITTVYLHTKFFMEGTFSYSDFNNKVSYYVKGYEYTAQALKFKNENPRITSDEDLVFEGFGGPKKKHLVWTEQSITDNTLKLIASYSLTIIFFVGIISVLLEVLVVHYGRTTMKHTKAVSGQ</sequence>
<accession>A0A2T2YCG7</accession>
<evidence type="ECO:0000313" key="2">
    <source>
        <dbReference type="EMBL" id="PSR53207.1"/>
    </source>
</evidence>
<protein>
    <submittedName>
        <fullName evidence="2">Uncharacterized protein</fullName>
    </submittedName>
</protein>
<proteinExistence type="predicted"/>
<dbReference type="Proteomes" id="UP000240357">
    <property type="component" value="Unassembled WGS sequence"/>
</dbReference>
<organism evidence="2 3">
    <name type="scientific">Adhaeribacter arboris</name>
    <dbReference type="NCBI Taxonomy" id="2072846"/>
    <lineage>
        <taxon>Bacteria</taxon>
        <taxon>Pseudomonadati</taxon>
        <taxon>Bacteroidota</taxon>
        <taxon>Cytophagia</taxon>
        <taxon>Cytophagales</taxon>
        <taxon>Hymenobacteraceae</taxon>
        <taxon>Adhaeribacter</taxon>
    </lineage>
</organism>
<name>A0A2T2YCG7_9BACT</name>
<evidence type="ECO:0000256" key="1">
    <source>
        <dbReference type="SAM" id="Phobius"/>
    </source>
</evidence>
<keyword evidence="1" id="KW-0472">Membrane</keyword>
<feature type="transmembrane region" description="Helical" evidence="1">
    <location>
        <begin position="34"/>
        <end position="55"/>
    </location>
</feature>
<dbReference type="AlphaFoldDB" id="A0A2T2YCG7"/>
<feature type="transmembrane region" description="Helical" evidence="1">
    <location>
        <begin position="160"/>
        <end position="185"/>
    </location>
</feature>
<keyword evidence="1" id="KW-1133">Transmembrane helix</keyword>
<feature type="transmembrane region" description="Helical" evidence="1">
    <location>
        <begin position="67"/>
        <end position="86"/>
    </location>
</feature>
<gene>
    <name evidence="2" type="ORF">AHMF7605_06520</name>
</gene>
<dbReference type="RefSeq" id="WP_106927603.1">
    <property type="nucleotide sequence ID" value="NZ_PYFT01000001.1"/>
</dbReference>
<comment type="caution">
    <text evidence="2">The sequence shown here is derived from an EMBL/GenBank/DDBJ whole genome shotgun (WGS) entry which is preliminary data.</text>
</comment>
<dbReference type="EMBL" id="PYFT01000001">
    <property type="protein sequence ID" value="PSR53207.1"/>
    <property type="molecule type" value="Genomic_DNA"/>
</dbReference>